<evidence type="ECO:0000256" key="4">
    <source>
        <dbReference type="SAM" id="MobiDB-lite"/>
    </source>
</evidence>
<feature type="disulfide bond" evidence="3">
    <location>
        <begin position="168"/>
        <end position="186"/>
    </location>
</feature>
<comment type="caution">
    <text evidence="3">Lacks conserved residue(s) required for the propagation of feature annotation.</text>
</comment>
<feature type="region of interest" description="Disordered" evidence="4">
    <location>
        <begin position="579"/>
        <end position="621"/>
    </location>
</feature>
<dbReference type="Gene3D" id="4.10.400.10">
    <property type="entry name" value="Low-density Lipoprotein Receptor"/>
    <property type="match status" value="4"/>
</dbReference>
<dbReference type="PANTHER" id="PTHR24251:SF50">
    <property type="entry name" value="ATTRACTIN-LIKE 1A"/>
    <property type="match status" value="1"/>
</dbReference>
<dbReference type="InterPro" id="IPR002172">
    <property type="entry name" value="LDrepeatLR_classA_rpt"/>
</dbReference>
<evidence type="ECO:0000256" key="2">
    <source>
        <dbReference type="ARBA" id="ARBA00023157"/>
    </source>
</evidence>
<organism evidence="7 8">
    <name type="scientific">Champsocephalus gunnari</name>
    <name type="common">Mackerel icefish</name>
    <dbReference type="NCBI Taxonomy" id="52237"/>
    <lineage>
        <taxon>Eukaryota</taxon>
        <taxon>Metazoa</taxon>
        <taxon>Chordata</taxon>
        <taxon>Craniata</taxon>
        <taxon>Vertebrata</taxon>
        <taxon>Euteleostomi</taxon>
        <taxon>Actinopterygii</taxon>
        <taxon>Neopterygii</taxon>
        <taxon>Teleostei</taxon>
        <taxon>Neoteleostei</taxon>
        <taxon>Acanthomorphata</taxon>
        <taxon>Eupercaria</taxon>
        <taxon>Perciformes</taxon>
        <taxon>Notothenioidei</taxon>
        <taxon>Channichthyidae</taxon>
        <taxon>Champsocephalus</taxon>
    </lineage>
</organism>
<dbReference type="PRINTS" id="PR00261">
    <property type="entry name" value="LDLRECEPTOR"/>
</dbReference>
<dbReference type="FunFam" id="4.10.400.10:FF:000003">
    <property type="entry name" value="Putative low-density lipoprotein receptor-related protein 12"/>
    <property type="match status" value="1"/>
</dbReference>
<dbReference type="PROSITE" id="PS50068">
    <property type="entry name" value="LDLRA_2"/>
    <property type="match status" value="4"/>
</dbReference>
<feature type="disulfide bond" evidence="3">
    <location>
        <begin position="229"/>
        <end position="244"/>
    </location>
</feature>
<reference evidence="7 8" key="1">
    <citation type="journal article" date="2023" name="Mol. Biol. Evol.">
        <title>Genomics of Secondarily Temperate Adaptation in the Only Non-Antarctic Icefish.</title>
        <authorList>
            <person name="Rivera-Colon A.G."/>
            <person name="Rayamajhi N."/>
            <person name="Minhas B.F."/>
            <person name="Madrigal G."/>
            <person name="Bilyk K.T."/>
            <person name="Yoon V."/>
            <person name="Hune M."/>
            <person name="Gregory S."/>
            <person name="Cheng C.H.C."/>
            <person name="Catchen J.M."/>
        </authorList>
    </citation>
    <scope>NUCLEOTIDE SEQUENCE [LARGE SCALE GENOMIC DNA]</scope>
    <source>
        <tissue evidence="7">White muscle</tissue>
    </source>
</reference>
<feature type="domain" description="CUB" evidence="6">
    <location>
        <begin position="41"/>
        <end position="154"/>
    </location>
</feature>
<dbReference type="PANTHER" id="PTHR24251">
    <property type="entry name" value="OVOCHYMASE-RELATED"/>
    <property type="match status" value="1"/>
</dbReference>
<evidence type="ECO:0000256" key="5">
    <source>
        <dbReference type="SAM" id="SignalP"/>
    </source>
</evidence>
<dbReference type="SUPFAM" id="SSF57424">
    <property type="entry name" value="LDL receptor-like module"/>
    <property type="match status" value="4"/>
</dbReference>
<keyword evidence="8" id="KW-1185">Reference proteome</keyword>
<dbReference type="Gene3D" id="2.60.120.290">
    <property type="entry name" value="Spermadhesin, CUB domain"/>
    <property type="match status" value="2"/>
</dbReference>
<protein>
    <recommendedName>
        <fullName evidence="6">CUB domain-containing protein</fullName>
    </recommendedName>
</protein>
<accession>A0AAN8CWM7</accession>
<dbReference type="Pfam" id="PF00431">
    <property type="entry name" value="CUB"/>
    <property type="match status" value="2"/>
</dbReference>
<dbReference type="SMART" id="SM00192">
    <property type="entry name" value="LDLa"/>
    <property type="match status" value="4"/>
</dbReference>
<keyword evidence="1" id="KW-0677">Repeat</keyword>
<evidence type="ECO:0000259" key="6">
    <source>
        <dbReference type="PROSITE" id="PS01180"/>
    </source>
</evidence>
<evidence type="ECO:0000313" key="8">
    <source>
        <dbReference type="Proteomes" id="UP001331515"/>
    </source>
</evidence>
<feature type="disulfide bond" evidence="3">
    <location>
        <begin position="406"/>
        <end position="418"/>
    </location>
</feature>
<comment type="caution">
    <text evidence="7">The sequence shown here is derived from an EMBL/GenBank/DDBJ whole genome shotgun (WGS) entry which is preliminary data.</text>
</comment>
<feature type="disulfide bond" evidence="3">
    <location>
        <begin position="161"/>
        <end position="173"/>
    </location>
</feature>
<name>A0AAN8CWM7_CHAGU</name>
<feature type="domain" description="CUB" evidence="6">
    <location>
        <begin position="249"/>
        <end position="362"/>
    </location>
</feature>
<dbReference type="AlphaFoldDB" id="A0AAN8CWM7"/>
<dbReference type="CDD" id="cd00112">
    <property type="entry name" value="LDLa"/>
    <property type="match status" value="4"/>
</dbReference>
<feature type="compositionally biased region" description="Basic and acidic residues" evidence="4">
    <location>
        <begin position="601"/>
        <end position="618"/>
    </location>
</feature>
<dbReference type="SUPFAM" id="SSF49854">
    <property type="entry name" value="Spermadhesin, CUB domain"/>
    <property type="match status" value="2"/>
</dbReference>
<dbReference type="PROSITE" id="PS01209">
    <property type="entry name" value="LDLRA_1"/>
    <property type="match status" value="2"/>
</dbReference>
<feature type="disulfide bond" evidence="3">
    <location>
        <begin position="180"/>
        <end position="195"/>
    </location>
</feature>
<feature type="disulfide bond" evidence="3">
    <location>
        <begin position="425"/>
        <end position="440"/>
    </location>
</feature>
<dbReference type="EMBL" id="JAURVH010001528">
    <property type="protein sequence ID" value="KAK5911746.1"/>
    <property type="molecule type" value="Genomic_DNA"/>
</dbReference>
<keyword evidence="2 3" id="KW-1015">Disulfide bond</keyword>
<dbReference type="InterPro" id="IPR000859">
    <property type="entry name" value="CUB_dom"/>
</dbReference>
<evidence type="ECO:0000256" key="1">
    <source>
        <dbReference type="ARBA" id="ARBA00022737"/>
    </source>
</evidence>
<dbReference type="FunFam" id="4.10.400.10:FF:000063">
    <property type="entry name" value="low-density lipoprotein receptor-related protein 12"/>
    <property type="match status" value="1"/>
</dbReference>
<proteinExistence type="predicted"/>
<dbReference type="Pfam" id="PF00057">
    <property type="entry name" value="Ldl_recept_a"/>
    <property type="match status" value="3"/>
</dbReference>
<feature type="disulfide bond" evidence="3">
    <location>
        <begin position="413"/>
        <end position="431"/>
    </location>
</feature>
<dbReference type="CDD" id="cd00041">
    <property type="entry name" value="CUB"/>
    <property type="match status" value="2"/>
</dbReference>
<feature type="disulfide bond" evidence="3">
    <location>
        <begin position="388"/>
        <end position="403"/>
    </location>
</feature>
<gene>
    <name evidence="7" type="ORF">CgunFtcFv8_005893</name>
</gene>
<keyword evidence="5" id="KW-0732">Signal</keyword>
<sequence>MWALSAGCRLQTVLSLLCLSGCIAASQRNGNVYVSGISSACGEGAELLRGSSGVISSPGWPIRYQERLNCSWIIRGRPGETVTVSFQDFELQSSHRCSSDWLSVGSFRSLEGLKVCGSSLPPPFISTQDQVWIHFISNRDSDTGKGFRLSYVTGSLSAPGCDVDQFHCSNGKCVPDWWRCNSMDECGDNSDEELCLDSPLSFTPCGLHQFPCLSRYTRIYTCLPHSLRCDGTIDCQDLGDEIDCEVPSCGERLRNFYGSFSSPNYPDFYPPGSNCSWTIDTGDPRKVVLRFTDFKLDGTGYGDYVKVYDGLEENPRRLLRVLTAFDSRAPVAVVSSSGQLRIHFYADKINAARGFNATYQVDGFCLPWEEDEFPCSRNGACYPRSDRCNYQNRCPNGSDEKNCFFCQPGNFHCKNNRCVFESWVCDAQDDCGDGSDEESCPVVVPTRVITAAVIGSLICGLLLVIALGCTCKLYSLRMFERRSFETQLSRVEAELLRREAPPSYGQLIAQGLIPPVEDFPVCSGNQASVLENLRLAVRSQLGFTSLRLPSSGRHSNLWRRLFTFPRSRRSGSLALVSADLEDGGSSNSSDLLSPDSDPETEGERGGGEGGGRRGREGARGGGWSLTLTAVCARTREAPPPSIPVAAVTSGPDPECHGDAPEAPPPSALQRLAQNLGRFARRLRTGPQDWTNHSPLRQLETGRGGAEAGEQRNREEEEDVELLIPVSDSDSASSSSSLDTPAGGGKTESSDDELLLLC</sequence>
<feature type="compositionally biased region" description="Low complexity" evidence="4">
    <location>
        <begin position="726"/>
        <end position="736"/>
    </location>
</feature>
<dbReference type="InterPro" id="IPR023415">
    <property type="entry name" value="LDLR_class-A_CS"/>
</dbReference>
<dbReference type="Proteomes" id="UP001331515">
    <property type="component" value="Unassembled WGS sequence"/>
</dbReference>
<feature type="region of interest" description="Disordered" evidence="4">
    <location>
        <begin position="636"/>
        <end position="666"/>
    </location>
</feature>
<feature type="region of interest" description="Disordered" evidence="4">
    <location>
        <begin position="683"/>
        <end position="757"/>
    </location>
</feature>
<dbReference type="FunFam" id="2.60.120.290:FF:000005">
    <property type="entry name" value="Procollagen C-endopeptidase enhancer 1"/>
    <property type="match status" value="2"/>
</dbReference>
<dbReference type="InterPro" id="IPR036055">
    <property type="entry name" value="LDL_receptor-like_sf"/>
</dbReference>
<feature type="signal peptide" evidence="5">
    <location>
        <begin position="1"/>
        <end position="24"/>
    </location>
</feature>
<evidence type="ECO:0000313" key="7">
    <source>
        <dbReference type="EMBL" id="KAK5911746.1"/>
    </source>
</evidence>
<dbReference type="InterPro" id="IPR035914">
    <property type="entry name" value="Sperma_CUB_dom_sf"/>
</dbReference>
<evidence type="ECO:0000256" key="3">
    <source>
        <dbReference type="PROSITE-ProRule" id="PRU00124"/>
    </source>
</evidence>
<dbReference type="PROSITE" id="PS01180">
    <property type="entry name" value="CUB"/>
    <property type="match status" value="2"/>
</dbReference>
<feature type="compositionally biased region" description="Low complexity" evidence="4">
    <location>
        <begin position="583"/>
        <end position="595"/>
    </location>
</feature>
<feature type="chain" id="PRO_5042985947" description="CUB domain-containing protein" evidence="5">
    <location>
        <begin position="25"/>
        <end position="757"/>
    </location>
</feature>
<dbReference type="SMART" id="SM00042">
    <property type="entry name" value="CUB"/>
    <property type="match status" value="2"/>
</dbReference>